<evidence type="ECO:0000313" key="2">
    <source>
        <dbReference type="EMBL" id="GMR34538.1"/>
    </source>
</evidence>
<evidence type="ECO:0000256" key="1">
    <source>
        <dbReference type="SAM" id="MobiDB-lite"/>
    </source>
</evidence>
<feature type="compositionally biased region" description="Acidic residues" evidence="1">
    <location>
        <begin position="419"/>
        <end position="429"/>
    </location>
</feature>
<accession>A0AAN4Z577</accession>
<gene>
    <name evidence="2" type="ORF">PMAYCL1PPCAC_04733</name>
</gene>
<proteinExistence type="predicted"/>
<keyword evidence="3" id="KW-1185">Reference proteome</keyword>
<feature type="compositionally biased region" description="Low complexity" evidence="1">
    <location>
        <begin position="465"/>
        <end position="489"/>
    </location>
</feature>
<feature type="region of interest" description="Disordered" evidence="1">
    <location>
        <begin position="1"/>
        <end position="29"/>
    </location>
</feature>
<feature type="region of interest" description="Disordered" evidence="1">
    <location>
        <begin position="925"/>
        <end position="944"/>
    </location>
</feature>
<name>A0AAN4Z577_9BILA</name>
<dbReference type="AlphaFoldDB" id="A0AAN4Z577"/>
<feature type="region of interest" description="Disordered" evidence="1">
    <location>
        <begin position="190"/>
        <end position="217"/>
    </location>
</feature>
<feature type="compositionally biased region" description="Basic and acidic residues" evidence="1">
    <location>
        <begin position="430"/>
        <end position="443"/>
    </location>
</feature>
<protein>
    <submittedName>
        <fullName evidence="2">Uncharacterized protein</fullName>
    </submittedName>
</protein>
<feature type="compositionally biased region" description="Low complexity" evidence="1">
    <location>
        <begin position="445"/>
        <end position="454"/>
    </location>
</feature>
<sequence length="944" mass="106813">MDPMLKAVFGPESSSSSESEEEEEKVSERRGALDAALAAGIVQRADAGMRIALYDQFRKIPPDECIGCRRYGLQRHNQDAQSEILYDKKDFILEVLKEIHADLGPATNLASFMEVYKKLVIEQMRKVENTKLIPLGRDLYIMSGMMAGVLRADEEYRSHLKQVARFEMHNFHQEAETYLINETTKEIERRQAEKRKAADDEQALRKMMEDEERRREEEELDEAMEAEQNAIIEQSLFDIQKFYHLLQNGVPQEKAHAICMEDAREYRIAREQFLEPVSSPPRSEYGGDEEEIELDLERIRLDDELNVHAQSSADTPLTMARCLELVRERGIRLENFEDDYDDDVEMTPVEYDEEEERRRYEEEQAARLPWVYTGEEEQYERQHWEYVPPNNGAEAPTDAHDVRQPQEWEGHSLVQAIFDVDDSDEETEAEDRHLREMEERREVGAPSSLLDLAPLSPPPEHRRPGSPSHAARAAAAAALSSAAPAAISHRPSDPRKSSSSSRAETQEVLEVSERQAAATSQRPSDPRMSRSRSSRNETYELLEASEQQAAAADADAATSYLPSDPRKLRSRSRTETQDVLEVSERHAAAAASQRPSDPRSARSCTRRETRELEAPEQQAAATVPAATSSAAPAASRRPSDPRRTRTSSRCDTMEDAEMAEVSQREAAVAAPAALAASSAAAAPAAPAVAQRPPDPRRACSRTKTREALAEDAEMAAVPTRHHRVIRPREPSPSPPVHRVDQEPLIQGIGRAVAVPEPIGDVDDEVLPPEKYIEKYKQPLQFPQMREMIEQRQMGEERRLERKVRRPAPKSYTSTRGAKNLRKLLTTEELQATYERAPRVNFGVRPRGNKSAMKHPKRGQPVLLTDLVADKLIIDPADKAAVDARTTLVDIQRMNAEEPKKKVRFCDAEDPRNTMRLYFMAASAEPKDPEQKFDHADDGYDIYRK</sequence>
<comment type="caution">
    <text evidence="2">The sequence shown here is derived from an EMBL/GenBank/DDBJ whole genome shotgun (WGS) entry which is preliminary data.</text>
</comment>
<evidence type="ECO:0000313" key="3">
    <source>
        <dbReference type="Proteomes" id="UP001328107"/>
    </source>
</evidence>
<reference evidence="3" key="1">
    <citation type="submission" date="2022-10" db="EMBL/GenBank/DDBJ databases">
        <title>Genome assembly of Pristionchus species.</title>
        <authorList>
            <person name="Yoshida K."/>
            <person name="Sommer R.J."/>
        </authorList>
    </citation>
    <scope>NUCLEOTIDE SEQUENCE [LARGE SCALE GENOMIC DNA]</scope>
    <source>
        <strain evidence="3">RS5460</strain>
    </source>
</reference>
<feature type="non-terminal residue" evidence="2">
    <location>
        <position position="944"/>
    </location>
</feature>
<feature type="compositionally biased region" description="Basic and acidic residues" evidence="1">
    <location>
        <begin position="596"/>
        <end position="613"/>
    </location>
</feature>
<feature type="region of interest" description="Disordered" evidence="1">
    <location>
        <begin position="792"/>
        <end position="813"/>
    </location>
</feature>
<feature type="region of interest" description="Disordered" evidence="1">
    <location>
        <begin position="418"/>
        <end position="739"/>
    </location>
</feature>
<feature type="compositionally biased region" description="Basic and acidic residues" evidence="1">
    <location>
        <begin position="564"/>
        <end position="587"/>
    </location>
</feature>
<organism evidence="2 3">
    <name type="scientific">Pristionchus mayeri</name>
    <dbReference type="NCBI Taxonomy" id="1317129"/>
    <lineage>
        <taxon>Eukaryota</taxon>
        <taxon>Metazoa</taxon>
        <taxon>Ecdysozoa</taxon>
        <taxon>Nematoda</taxon>
        <taxon>Chromadorea</taxon>
        <taxon>Rhabditida</taxon>
        <taxon>Rhabditina</taxon>
        <taxon>Diplogasteromorpha</taxon>
        <taxon>Diplogasteroidea</taxon>
        <taxon>Neodiplogasteridae</taxon>
        <taxon>Pristionchus</taxon>
    </lineage>
</organism>
<dbReference type="Proteomes" id="UP001328107">
    <property type="component" value="Unassembled WGS sequence"/>
</dbReference>
<feature type="compositionally biased region" description="Basic and acidic residues" evidence="1">
    <location>
        <begin position="693"/>
        <end position="708"/>
    </location>
</feature>
<feature type="compositionally biased region" description="Low complexity" evidence="1">
    <location>
        <begin position="619"/>
        <end position="636"/>
    </location>
</feature>
<feature type="compositionally biased region" description="Basic and acidic residues" evidence="1">
    <location>
        <begin position="524"/>
        <end position="538"/>
    </location>
</feature>
<feature type="compositionally biased region" description="Low complexity" evidence="1">
    <location>
        <begin position="666"/>
        <end position="689"/>
    </location>
</feature>
<dbReference type="EMBL" id="BTRK01000002">
    <property type="protein sequence ID" value="GMR34538.1"/>
    <property type="molecule type" value="Genomic_DNA"/>
</dbReference>